<name>A0A086MZ08_9ACTN</name>
<keyword evidence="1" id="KW-0732">Signal</keyword>
<evidence type="ECO:0000313" key="2">
    <source>
        <dbReference type="EMBL" id="KFG74126.1"/>
    </source>
</evidence>
<dbReference type="HOGENOM" id="CLU_142294_0_0_11"/>
<dbReference type="EMBL" id="JNFQ01000002">
    <property type="protein sequence ID" value="KFG74126.1"/>
    <property type="molecule type" value="Genomic_DNA"/>
</dbReference>
<proteinExistence type="predicted"/>
<dbReference type="Gene3D" id="2.60.20.10">
    <property type="entry name" value="Crystallins"/>
    <property type="match status" value="1"/>
</dbReference>
<feature type="chain" id="PRO_5001811751" description="Secreted protein" evidence="1">
    <location>
        <begin position="28"/>
        <end position="150"/>
    </location>
</feature>
<reference evidence="2 3" key="1">
    <citation type="submission" date="2014-05" db="EMBL/GenBank/DDBJ databases">
        <title>Complete genome sequence of the Streptomyces mutabilis TRM45540.</title>
        <authorList>
            <person name="Luo X."/>
            <person name="Zhang L."/>
        </authorList>
    </citation>
    <scope>NUCLEOTIDE SEQUENCE [LARGE SCALE GENOMIC DNA]</scope>
    <source>
        <strain evidence="2 3">TRM45540</strain>
    </source>
</reference>
<dbReference type="AlphaFoldDB" id="A0A086MZ08"/>
<comment type="caution">
    <text evidence="2">The sequence shown here is derived from an EMBL/GenBank/DDBJ whole genome shotgun (WGS) entry which is preliminary data.</text>
</comment>
<gene>
    <name evidence="2" type="ORF">FM21_25465</name>
</gene>
<evidence type="ECO:0000256" key="1">
    <source>
        <dbReference type="SAM" id="SignalP"/>
    </source>
</evidence>
<feature type="signal peptide" evidence="1">
    <location>
        <begin position="1"/>
        <end position="27"/>
    </location>
</feature>
<dbReference type="RefSeq" id="WP_043380851.1">
    <property type="nucleotide sequence ID" value="NZ_KN039947.1"/>
</dbReference>
<accession>A0A086MZ08</accession>
<evidence type="ECO:0000313" key="3">
    <source>
        <dbReference type="Proteomes" id="UP000029095"/>
    </source>
</evidence>
<keyword evidence="3" id="KW-1185">Reference proteome</keyword>
<dbReference type="PROSITE" id="PS51257">
    <property type="entry name" value="PROKAR_LIPOPROTEIN"/>
    <property type="match status" value="1"/>
</dbReference>
<sequence length="150" mass="15773">MRKTLAAAATLGLATLGVLVPASGAQASAACDNAWHSAASGYFYAYDYDNCSGQLGRDADNDAHWADSSGAFQGGDNDDAQSLLHKGTSGMAVKVYQHANYGGGHACLAKSEYYMSDLSGHKFSNGAWVNASISSHKWVWHADCGKFLDS</sequence>
<protein>
    <recommendedName>
        <fullName evidence="4">Secreted protein</fullName>
    </recommendedName>
</protein>
<dbReference type="Proteomes" id="UP000029095">
    <property type="component" value="Unassembled WGS sequence"/>
</dbReference>
<organism evidence="2 3">
    <name type="scientific">Streptomyces mutabilis</name>
    <dbReference type="NCBI Taxonomy" id="67332"/>
    <lineage>
        <taxon>Bacteria</taxon>
        <taxon>Bacillati</taxon>
        <taxon>Actinomycetota</taxon>
        <taxon>Actinomycetes</taxon>
        <taxon>Kitasatosporales</taxon>
        <taxon>Streptomycetaceae</taxon>
        <taxon>Streptomyces</taxon>
    </lineage>
</organism>
<evidence type="ECO:0008006" key="4">
    <source>
        <dbReference type="Google" id="ProtNLM"/>
    </source>
</evidence>